<dbReference type="Proteomes" id="UP000502259">
    <property type="component" value="Chromosome"/>
</dbReference>
<evidence type="ECO:0000313" key="3">
    <source>
        <dbReference type="EMBL" id="BCB06754.1"/>
    </source>
</evidence>
<keyword evidence="4" id="KW-1185">Reference proteome</keyword>
<organism evidence="3 4">
    <name type="scientific">Halomonas hydrothermalis</name>
    <dbReference type="NCBI Taxonomy" id="115561"/>
    <lineage>
        <taxon>Bacteria</taxon>
        <taxon>Pseudomonadati</taxon>
        <taxon>Pseudomonadota</taxon>
        <taxon>Gammaproteobacteria</taxon>
        <taxon>Oceanospirillales</taxon>
        <taxon>Halomonadaceae</taxon>
        <taxon>Halomonas</taxon>
    </lineage>
</organism>
<evidence type="ECO:0000259" key="2">
    <source>
        <dbReference type="Pfam" id="PF12728"/>
    </source>
</evidence>
<dbReference type="EMBL" id="AP022843">
    <property type="protein sequence ID" value="BCB06754.1"/>
    <property type="molecule type" value="Genomic_DNA"/>
</dbReference>
<dbReference type="AlphaFoldDB" id="A0A6F8U0M5"/>
<evidence type="ECO:0000256" key="1">
    <source>
        <dbReference type="SAM" id="MobiDB-lite"/>
    </source>
</evidence>
<name>A0A6F8U0M5_9GAMM</name>
<feature type="region of interest" description="Disordered" evidence="1">
    <location>
        <begin position="48"/>
        <end position="80"/>
    </location>
</feature>
<feature type="domain" description="Helix-turn-helix" evidence="2">
    <location>
        <begin position="4"/>
        <end position="51"/>
    </location>
</feature>
<protein>
    <recommendedName>
        <fullName evidence="2">Helix-turn-helix domain-containing protein</fullName>
    </recommendedName>
</protein>
<dbReference type="InterPro" id="IPR041657">
    <property type="entry name" value="HTH_17"/>
</dbReference>
<dbReference type="Pfam" id="PF12728">
    <property type="entry name" value="HTH_17"/>
    <property type="match status" value="1"/>
</dbReference>
<feature type="compositionally biased region" description="Basic and acidic residues" evidence="1">
    <location>
        <begin position="55"/>
        <end position="70"/>
    </location>
</feature>
<reference evidence="3 4" key="1">
    <citation type="submission" date="2020-03" db="EMBL/GenBank/DDBJ databases">
        <title>Complete Genome Sequence of Halomonas hydrothermalis Strain Slthf2, Halophilic Bacterium Isolated from Deep-Sea Hydrothermal-Vent Environments.</title>
        <authorList>
            <person name="Takeyama N."/>
            <person name="Huang M."/>
            <person name="Sato K."/>
            <person name="Galipon J."/>
            <person name="Arakawa K."/>
        </authorList>
    </citation>
    <scope>NUCLEOTIDE SEQUENCE [LARGE SCALE GENOMIC DNA]</scope>
    <source>
        <strain evidence="3 4">Slthf2</strain>
    </source>
</reference>
<gene>
    <name evidence="3" type="ORF">HHSLTHF2_06440</name>
</gene>
<proteinExistence type="predicted"/>
<accession>A0A6F8U0M5</accession>
<sequence length="108" mass="12165">MQPLMTPQDVATLLGVSASWVYTNKAQIGFITIGKAVRFDSADVERYAQSRKRGPQHEERKWESQSDTEKAATSGLSRKRTTVSDINARLQVIRKASVRQTSTQQRAR</sequence>
<evidence type="ECO:0000313" key="4">
    <source>
        <dbReference type="Proteomes" id="UP000502259"/>
    </source>
</evidence>